<dbReference type="CDD" id="cd22184">
    <property type="entry name" value="Af2093-like"/>
    <property type="match status" value="1"/>
</dbReference>
<evidence type="ECO:0000313" key="3">
    <source>
        <dbReference type="EMBL" id="ADC64564.1"/>
    </source>
</evidence>
<dbReference type="PaxDb" id="589924-Ferp_0387"/>
<dbReference type="eggNOG" id="arCOG07535">
    <property type="taxonomic scope" value="Archaea"/>
</dbReference>
<evidence type="ECO:0000259" key="2">
    <source>
        <dbReference type="Pfam" id="PF20897"/>
    </source>
</evidence>
<gene>
    <name evidence="3" type="ordered locus">Ferp_0387</name>
</gene>
<reference evidence="4" key="1">
    <citation type="submission" date="2010-02" db="EMBL/GenBank/DDBJ databases">
        <title>Complete sequence of Ferroglobus placidus DSM 10642.</title>
        <authorList>
            <consortium name="US DOE Joint Genome Institute"/>
            <person name="Lucas S."/>
            <person name="Copeland A."/>
            <person name="Lapidus A."/>
            <person name="Cheng J.-F."/>
            <person name="Bruce D."/>
            <person name="Goodwin L."/>
            <person name="Pitluck S."/>
            <person name="Saunders E."/>
            <person name="Brettin T."/>
            <person name="Detter J.C."/>
            <person name="Han C."/>
            <person name="Tapia R."/>
            <person name="Larimer F."/>
            <person name="Land M."/>
            <person name="Hauser L."/>
            <person name="Kyrpides N."/>
            <person name="Ivanova N."/>
            <person name="Holmes D."/>
            <person name="Lovley D."/>
            <person name="Kyrpides N."/>
            <person name="Anderson I.J."/>
            <person name="Woyke T."/>
        </authorList>
    </citation>
    <scope>NUCLEOTIDE SEQUENCE [LARGE SCALE GENOMIC DNA]</scope>
    <source>
        <strain evidence="4">DSM 10642 / AEDII12DO</strain>
    </source>
</reference>
<feature type="domain" description="DUF6846" evidence="2">
    <location>
        <begin position="4"/>
        <end position="96"/>
    </location>
</feature>
<dbReference type="HOGENOM" id="CLU_1113837_0_0_2"/>
<accession>D3S2N4</accession>
<dbReference type="RefSeq" id="WP_012964911.1">
    <property type="nucleotide sequence ID" value="NC_013849.1"/>
</dbReference>
<dbReference type="Pfam" id="PF20755">
    <property type="entry name" value="DUF6834_C"/>
    <property type="match status" value="1"/>
</dbReference>
<dbReference type="Gene3D" id="1.10.3400.10">
    <property type="entry name" value="af_2093 domain like"/>
    <property type="match status" value="1"/>
</dbReference>
<evidence type="ECO:0000313" key="4">
    <source>
        <dbReference type="Proteomes" id="UP000002613"/>
    </source>
</evidence>
<keyword evidence="4" id="KW-1185">Reference proteome</keyword>
<name>D3S2N4_FERPA</name>
<organism evidence="3 4">
    <name type="scientific">Ferroglobus placidus (strain DSM 10642 / AEDII12DO)</name>
    <dbReference type="NCBI Taxonomy" id="589924"/>
    <lineage>
        <taxon>Archaea</taxon>
        <taxon>Methanobacteriati</taxon>
        <taxon>Methanobacteriota</taxon>
        <taxon>Archaeoglobi</taxon>
        <taxon>Archaeoglobales</taxon>
        <taxon>Archaeoglobaceae</taxon>
        <taxon>Ferroglobus</taxon>
    </lineage>
</organism>
<dbReference type="InterPro" id="IPR049429">
    <property type="entry name" value="AF2093-like"/>
</dbReference>
<dbReference type="Gene3D" id="3.40.50.10670">
    <property type="entry name" value="af2093 domain"/>
    <property type="match status" value="1"/>
</dbReference>
<dbReference type="STRING" id="589924.Ferp_0387"/>
<dbReference type="InterPro" id="IPR049264">
    <property type="entry name" value="DUF6846"/>
</dbReference>
<dbReference type="Pfam" id="PF20897">
    <property type="entry name" value="DUF6846"/>
    <property type="match status" value="1"/>
</dbReference>
<feature type="domain" description="DUF6834" evidence="1">
    <location>
        <begin position="98"/>
        <end position="226"/>
    </location>
</feature>
<evidence type="ECO:0000259" key="1">
    <source>
        <dbReference type="Pfam" id="PF20755"/>
    </source>
</evidence>
<dbReference type="Proteomes" id="UP000002613">
    <property type="component" value="Chromosome"/>
</dbReference>
<proteinExistence type="predicted"/>
<dbReference type="InterPro" id="IPR049265">
    <property type="entry name" value="DUF6834"/>
</dbReference>
<reference evidence="3 4" key="2">
    <citation type="journal article" date="2011" name="Stand. Genomic Sci.">
        <title>Complete genome sequence of Ferroglobus placidus AEDII12DO.</title>
        <authorList>
            <person name="Anderson I."/>
            <person name="Risso C."/>
            <person name="Holmes D."/>
            <person name="Lucas S."/>
            <person name="Copeland A."/>
            <person name="Lapidus A."/>
            <person name="Cheng J.F."/>
            <person name="Bruce D."/>
            <person name="Goodwin L."/>
            <person name="Pitluck S."/>
            <person name="Saunders E."/>
            <person name="Brettin T."/>
            <person name="Detter J.C."/>
            <person name="Han C."/>
            <person name="Tapia R."/>
            <person name="Larimer F."/>
            <person name="Land M."/>
            <person name="Hauser L."/>
            <person name="Woyke T."/>
            <person name="Lovley D."/>
            <person name="Kyrpides N."/>
            <person name="Ivanova N."/>
        </authorList>
    </citation>
    <scope>NUCLEOTIDE SEQUENCE [LARGE SCALE GENOMIC DNA]</scope>
    <source>
        <strain evidence="4">DSM 10642 / AEDII12DO</strain>
    </source>
</reference>
<dbReference type="AlphaFoldDB" id="D3S2N4"/>
<dbReference type="InterPro" id="IPR023291">
    <property type="entry name" value="Af2093-N"/>
</dbReference>
<dbReference type="InterPro" id="IPR049266">
    <property type="entry name" value="AF2093-like_C_sf"/>
</dbReference>
<sequence>MIDEVIEECSNILAGRSVVSEWEIERVARRAILRVLGSEAIGKNFDEVVNEVKSSFLNEPISVKSLHFSECFELNGEKFYHLHVCKPESDEISFAYEEMLKSKRYVKAIGEVKDLFVKFFEGYSSKDGFIQEFLGKNKYAVSVFLIEDVGEDLEYHKKIAEKYDGEYAVVALTEKDIFPFLRFFKRHSEEVKKSGFYIWVADEERKYIDPFIGYPKDVKLWKKFKNPKAASIVNSLWRVKVEEID</sequence>
<dbReference type="KEGG" id="fpl:Ferp_0387"/>
<protein>
    <submittedName>
        <fullName evidence="3">Uncharacterized protein</fullName>
    </submittedName>
</protein>
<dbReference type="GeneID" id="8777885"/>
<dbReference type="OrthoDB" id="148242at2157"/>
<dbReference type="EMBL" id="CP001899">
    <property type="protein sequence ID" value="ADC64564.1"/>
    <property type="molecule type" value="Genomic_DNA"/>
</dbReference>